<dbReference type="Pfam" id="PF14344">
    <property type="entry name" value="DUF4397"/>
    <property type="match status" value="1"/>
</dbReference>
<dbReference type="KEGG" id="muh:HYN43_000370"/>
<dbReference type="RefSeq" id="WP_119407562.1">
    <property type="nucleotide sequence ID" value="NZ_CP032869.1"/>
</dbReference>
<proteinExistence type="predicted"/>
<sequence>MKKITSVFTKLQPVVLVWFMATALCLTACKKNKMDLRNDNRFTTTPMPVSTSRIVNLAGFNQVRANGRAITDSVFHDPDGPDYYKFTGTDYFPKNGLMGATWQIQQALFASPNGLELKFSYVGKAGFTPVPFTMPAIKEEYNKPMDYYLLPTNAAGSLPNYYAVERGAVQPSKPDHFKIRIINLTAPVSGTIFSPIGQLEDLTGPVTLTYADGTPVAAQTSNVTTDQHVSDYLELPYGAYQFKVLTANGRQVPGASPSDSRFMDIYPTTSTVAVIANGVINNSKLTFAPINTYQPGGVYTIVVTPYNFNYDRSPSEASSGAFQNAFTVITDLSAPANITYCRVQAVNALPGDNQVSFRVNGQALSAGLGFGQSSAYSNLIQGDYNIEAVNASGTVLASLKQTLKASQNYTAWLYPDAAGKSQLLLVPNDLSGLSTVVAGNPQDASAGTYRSDYLFNTRCLNLSPDNQYITFTFDNGQPAAANLRPGILNPGNPYVNQGIADFYKPFELMAYRSLPDVVPGTWAKDIEVFKSENFIANPALYTTPARALPAAEPGIYTAALIGRSGANVPVAEKAKIILVKHNR</sequence>
<accession>A0A494VK93</accession>
<protein>
    <submittedName>
        <fullName evidence="2">DUF4397 domain-containing protein</fullName>
    </submittedName>
</protein>
<dbReference type="InterPro" id="IPR025510">
    <property type="entry name" value="DUF4397"/>
</dbReference>
<dbReference type="OrthoDB" id="615056at2"/>
<gene>
    <name evidence="2" type="ORF">HYN43_000370</name>
</gene>
<reference evidence="2 3" key="1">
    <citation type="submission" date="2018-10" db="EMBL/GenBank/DDBJ databases">
        <title>Genome sequencing of Mucilaginibacter sp. HYN0043.</title>
        <authorList>
            <person name="Kim M."/>
            <person name="Yi H."/>
        </authorList>
    </citation>
    <scope>NUCLEOTIDE SEQUENCE [LARGE SCALE GENOMIC DNA]</scope>
    <source>
        <strain evidence="2 3">HYN0043</strain>
    </source>
</reference>
<name>A0A494VK93_9SPHI</name>
<keyword evidence="3" id="KW-1185">Reference proteome</keyword>
<evidence type="ECO:0000259" key="1">
    <source>
        <dbReference type="Pfam" id="PF14344"/>
    </source>
</evidence>
<evidence type="ECO:0000313" key="3">
    <source>
        <dbReference type="Proteomes" id="UP000270046"/>
    </source>
</evidence>
<evidence type="ECO:0000313" key="2">
    <source>
        <dbReference type="EMBL" id="AYL93841.1"/>
    </source>
</evidence>
<organism evidence="2 3">
    <name type="scientific">Mucilaginibacter celer</name>
    <dbReference type="NCBI Taxonomy" id="2305508"/>
    <lineage>
        <taxon>Bacteria</taxon>
        <taxon>Pseudomonadati</taxon>
        <taxon>Bacteroidota</taxon>
        <taxon>Sphingobacteriia</taxon>
        <taxon>Sphingobacteriales</taxon>
        <taxon>Sphingobacteriaceae</taxon>
        <taxon>Mucilaginibacter</taxon>
    </lineage>
</organism>
<feature type="domain" description="DUF4397" evidence="1">
    <location>
        <begin position="343"/>
        <end position="432"/>
    </location>
</feature>
<dbReference type="Proteomes" id="UP000270046">
    <property type="component" value="Chromosome"/>
</dbReference>
<dbReference type="AlphaFoldDB" id="A0A494VK93"/>
<dbReference type="EMBL" id="CP032869">
    <property type="protein sequence ID" value="AYL93841.1"/>
    <property type="molecule type" value="Genomic_DNA"/>
</dbReference>